<evidence type="ECO:0000256" key="1">
    <source>
        <dbReference type="SAM" id="MobiDB-lite"/>
    </source>
</evidence>
<comment type="caution">
    <text evidence="2">The sequence shown here is derived from an EMBL/GenBank/DDBJ whole genome shotgun (WGS) entry which is preliminary data.</text>
</comment>
<feature type="region of interest" description="Disordered" evidence="1">
    <location>
        <begin position="1"/>
        <end position="55"/>
    </location>
</feature>
<dbReference type="OrthoDB" id="10341647at2759"/>
<evidence type="ECO:0000313" key="3">
    <source>
        <dbReference type="Proteomes" id="UP000612746"/>
    </source>
</evidence>
<proteinExistence type="predicted"/>
<dbReference type="AlphaFoldDB" id="A0A8H7UQZ4"/>
<sequence>MDFQNRGGRGRGGGFRGRSRGRGGFRGHSHSRFQSNPDPYHAPAENDQEDNGSIEYLNRKYGSLYSPMFTKDPWREFGAGQS</sequence>
<dbReference type="Proteomes" id="UP000612746">
    <property type="component" value="Unassembled WGS sequence"/>
</dbReference>
<gene>
    <name evidence="2" type="ORF">INT44_003952</name>
</gene>
<keyword evidence="3" id="KW-1185">Reference proteome</keyword>
<protein>
    <submittedName>
        <fullName evidence="2">Uncharacterized protein</fullName>
    </submittedName>
</protein>
<organism evidence="2 3">
    <name type="scientific">Umbelopsis vinacea</name>
    <dbReference type="NCBI Taxonomy" id="44442"/>
    <lineage>
        <taxon>Eukaryota</taxon>
        <taxon>Fungi</taxon>
        <taxon>Fungi incertae sedis</taxon>
        <taxon>Mucoromycota</taxon>
        <taxon>Mucoromycotina</taxon>
        <taxon>Umbelopsidomycetes</taxon>
        <taxon>Umbelopsidales</taxon>
        <taxon>Umbelopsidaceae</taxon>
        <taxon>Umbelopsis</taxon>
    </lineage>
</organism>
<evidence type="ECO:0000313" key="2">
    <source>
        <dbReference type="EMBL" id="KAG2188813.1"/>
    </source>
</evidence>
<accession>A0A8H7UQZ4</accession>
<dbReference type="EMBL" id="JAEPRA010000001">
    <property type="protein sequence ID" value="KAG2188813.1"/>
    <property type="molecule type" value="Genomic_DNA"/>
</dbReference>
<feature type="compositionally biased region" description="Basic residues" evidence="1">
    <location>
        <begin position="17"/>
        <end position="31"/>
    </location>
</feature>
<name>A0A8H7UQZ4_9FUNG</name>
<reference evidence="2" key="1">
    <citation type="submission" date="2020-12" db="EMBL/GenBank/DDBJ databases">
        <title>Metabolic potential, ecology and presence of endohyphal bacteria is reflected in genomic diversity of Mucoromycotina.</title>
        <authorList>
            <person name="Muszewska A."/>
            <person name="Okrasinska A."/>
            <person name="Steczkiewicz K."/>
            <person name="Drgas O."/>
            <person name="Orlowska M."/>
            <person name="Perlinska-Lenart U."/>
            <person name="Aleksandrzak-Piekarczyk T."/>
            <person name="Szatraj K."/>
            <person name="Zielenkiewicz U."/>
            <person name="Pilsyk S."/>
            <person name="Malc E."/>
            <person name="Mieczkowski P."/>
            <person name="Kruszewska J.S."/>
            <person name="Biernat P."/>
            <person name="Pawlowska J."/>
        </authorList>
    </citation>
    <scope>NUCLEOTIDE SEQUENCE</scope>
    <source>
        <strain evidence="2">WA0000051536</strain>
    </source>
</reference>